<feature type="domain" description="Methyltransferase type 11" evidence="5">
    <location>
        <begin position="123"/>
        <end position="217"/>
    </location>
</feature>
<proteinExistence type="predicted"/>
<dbReference type="InterPro" id="IPR029063">
    <property type="entry name" value="SAM-dependent_MTases_sf"/>
</dbReference>
<gene>
    <name evidence="6" type="ORF">DXH78_00385</name>
</gene>
<evidence type="ECO:0000256" key="2">
    <source>
        <dbReference type="ARBA" id="ARBA00022679"/>
    </source>
</evidence>
<evidence type="ECO:0000313" key="6">
    <source>
        <dbReference type="EMBL" id="RDV03181.1"/>
    </source>
</evidence>
<keyword evidence="1 6" id="KW-0489">Methyltransferase</keyword>
<dbReference type="AlphaFoldDB" id="A0A371B708"/>
<evidence type="ECO:0000259" key="5">
    <source>
        <dbReference type="Pfam" id="PF08241"/>
    </source>
</evidence>
<dbReference type="GO" id="GO:0008757">
    <property type="term" value="F:S-adenosylmethionine-dependent methyltransferase activity"/>
    <property type="evidence" value="ECO:0007669"/>
    <property type="project" value="InterPro"/>
</dbReference>
<feature type="compositionally biased region" description="Basic and acidic residues" evidence="4">
    <location>
        <begin position="1"/>
        <end position="10"/>
    </location>
</feature>
<dbReference type="EMBL" id="QRGO01000001">
    <property type="protein sequence ID" value="RDV03181.1"/>
    <property type="molecule type" value="Genomic_DNA"/>
</dbReference>
<dbReference type="Pfam" id="PF08241">
    <property type="entry name" value="Methyltransf_11"/>
    <property type="match status" value="1"/>
</dbReference>
<dbReference type="PANTHER" id="PTHR43464:SF19">
    <property type="entry name" value="UBIQUINONE BIOSYNTHESIS O-METHYLTRANSFERASE, MITOCHONDRIAL"/>
    <property type="match status" value="1"/>
</dbReference>
<dbReference type="PANTHER" id="PTHR43464">
    <property type="entry name" value="METHYLTRANSFERASE"/>
    <property type="match status" value="1"/>
</dbReference>
<dbReference type="Proteomes" id="UP000263993">
    <property type="component" value="Unassembled WGS sequence"/>
</dbReference>
<evidence type="ECO:0000256" key="3">
    <source>
        <dbReference type="ARBA" id="ARBA00022691"/>
    </source>
</evidence>
<dbReference type="OrthoDB" id="9795634at2"/>
<organism evidence="6 7">
    <name type="scientific">Undibacter mobilis</name>
    <dbReference type="NCBI Taxonomy" id="2292256"/>
    <lineage>
        <taxon>Bacteria</taxon>
        <taxon>Pseudomonadati</taxon>
        <taxon>Pseudomonadota</taxon>
        <taxon>Alphaproteobacteria</taxon>
        <taxon>Hyphomicrobiales</taxon>
        <taxon>Nitrobacteraceae</taxon>
        <taxon>Undibacter</taxon>
    </lineage>
</organism>
<protein>
    <submittedName>
        <fullName evidence="6">Class I SAM-dependent methyltransferase</fullName>
    </submittedName>
</protein>
<dbReference type="Gene3D" id="3.40.50.150">
    <property type="entry name" value="Vaccinia Virus protein VP39"/>
    <property type="match status" value="1"/>
</dbReference>
<evidence type="ECO:0000256" key="1">
    <source>
        <dbReference type="ARBA" id="ARBA00022603"/>
    </source>
</evidence>
<name>A0A371B708_9BRAD</name>
<dbReference type="CDD" id="cd02440">
    <property type="entry name" value="AdoMet_MTases"/>
    <property type="match status" value="1"/>
</dbReference>
<reference evidence="7" key="1">
    <citation type="submission" date="2018-08" db="EMBL/GenBank/DDBJ databases">
        <authorList>
            <person name="Kim S.-J."/>
            <person name="Jung G.-Y."/>
        </authorList>
    </citation>
    <scope>NUCLEOTIDE SEQUENCE [LARGE SCALE GENOMIC DNA]</scope>
    <source>
        <strain evidence="7">GY_H</strain>
    </source>
</reference>
<feature type="region of interest" description="Disordered" evidence="4">
    <location>
        <begin position="1"/>
        <end position="22"/>
    </location>
</feature>
<comment type="caution">
    <text evidence="6">The sequence shown here is derived from an EMBL/GenBank/DDBJ whole genome shotgun (WGS) entry which is preliminary data.</text>
</comment>
<keyword evidence="7" id="KW-1185">Reference proteome</keyword>
<keyword evidence="3" id="KW-0949">S-adenosyl-L-methionine</keyword>
<accession>A0A371B708</accession>
<dbReference type="SUPFAM" id="SSF53335">
    <property type="entry name" value="S-adenosyl-L-methionine-dependent methyltransferases"/>
    <property type="match status" value="1"/>
</dbReference>
<dbReference type="InterPro" id="IPR013216">
    <property type="entry name" value="Methyltransf_11"/>
</dbReference>
<dbReference type="GO" id="GO:0032259">
    <property type="term" value="P:methylation"/>
    <property type="evidence" value="ECO:0007669"/>
    <property type="project" value="UniProtKB-KW"/>
</dbReference>
<evidence type="ECO:0000256" key="4">
    <source>
        <dbReference type="SAM" id="MobiDB-lite"/>
    </source>
</evidence>
<keyword evidence="2 6" id="KW-0808">Transferase</keyword>
<sequence length="300" mass="33188">MGAYRDRTIDRQTAGRAQADHGRYGPATFAVSYRAQGGRKPRRAPCARRLSGPTASKRRAIALAHRTGINVDEAKHTLQTRQFFDAVAPGWTARYTQDAAVAARIARFHDAVQTRLSPPASILDFGCGSGDIALSLAATGYTLTGFDLSTQMIEQAQRADTEQRVAWIARGKQGDNLPFEDASFDAIVTSSVLEYLPALNVTLGEFVRVLRPGGWLIATVPDMRDPHRRREHWFRTVLTLPGVATLARHSRWREGAHYLQISINRMAAAAWQERLQASGMTPEAWPEFTGPLLMLVAQRP</sequence>
<evidence type="ECO:0000313" key="7">
    <source>
        <dbReference type="Proteomes" id="UP000263993"/>
    </source>
</evidence>